<evidence type="ECO:0000256" key="2">
    <source>
        <dbReference type="SAM" id="Phobius"/>
    </source>
</evidence>
<keyword evidence="2" id="KW-1133">Transmembrane helix</keyword>
<gene>
    <name evidence="3" type="ORF">GCM10009775_00380</name>
</gene>
<feature type="transmembrane region" description="Helical" evidence="2">
    <location>
        <begin position="235"/>
        <end position="255"/>
    </location>
</feature>
<feature type="transmembrane region" description="Helical" evidence="2">
    <location>
        <begin position="20"/>
        <end position="42"/>
    </location>
</feature>
<feature type="transmembrane region" description="Helical" evidence="2">
    <location>
        <begin position="261"/>
        <end position="282"/>
    </location>
</feature>
<name>A0ABN2P3S9_9MICO</name>
<comment type="caution">
    <text evidence="3">The sequence shown here is derived from an EMBL/GenBank/DDBJ whole genome shotgun (WGS) entry which is preliminary data.</text>
</comment>
<accession>A0ABN2P3S9</accession>
<dbReference type="Proteomes" id="UP001501343">
    <property type="component" value="Unassembled WGS sequence"/>
</dbReference>
<protein>
    <submittedName>
        <fullName evidence="3">Uncharacterized protein</fullName>
    </submittedName>
</protein>
<feature type="compositionally biased region" description="Low complexity" evidence="1">
    <location>
        <begin position="309"/>
        <end position="331"/>
    </location>
</feature>
<evidence type="ECO:0000313" key="4">
    <source>
        <dbReference type="Proteomes" id="UP001501343"/>
    </source>
</evidence>
<organism evidence="3 4">
    <name type="scientific">Microbacterium aoyamense</name>
    <dbReference type="NCBI Taxonomy" id="344166"/>
    <lineage>
        <taxon>Bacteria</taxon>
        <taxon>Bacillati</taxon>
        <taxon>Actinomycetota</taxon>
        <taxon>Actinomycetes</taxon>
        <taxon>Micrococcales</taxon>
        <taxon>Microbacteriaceae</taxon>
        <taxon>Microbacterium</taxon>
    </lineage>
</organism>
<proteinExistence type="predicted"/>
<sequence length="331" mass="34481">MGFLMDLVSGRVDRPRLSRWLIALSLFLLTGWLQAHLVLAAVNDDGGTVRNAIAVYNSPDVRAQLGGAADWAVSQGAAITGKDLAPLQGALAQVFAGGEVPPAVAEALVTELLETRDDALAQFAASTPARPLTIEVLPILTAFGMEIPPEFGASIGLSADLAFPILDAPSMDAMRTRYHWAVQLDRWGLLAGVVLGAVGIVLARKPLKALAISLMAGGAVCLAAIPLFGLLRDWLLGGGIGAWGTLLTPLVTSAMAELSPWLLPVGIAAIAVGAGLLTFLIVRERRATRPQEERAIRPSTPWTKDPDSSVENSLASSTASSIATADGTSSL</sequence>
<evidence type="ECO:0000256" key="1">
    <source>
        <dbReference type="SAM" id="MobiDB-lite"/>
    </source>
</evidence>
<reference evidence="3 4" key="1">
    <citation type="journal article" date="2019" name="Int. J. Syst. Evol. Microbiol.">
        <title>The Global Catalogue of Microorganisms (GCM) 10K type strain sequencing project: providing services to taxonomists for standard genome sequencing and annotation.</title>
        <authorList>
            <consortium name="The Broad Institute Genomics Platform"/>
            <consortium name="The Broad Institute Genome Sequencing Center for Infectious Disease"/>
            <person name="Wu L."/>
            <person name="Ma J."/>
        </authorList>
    </citation>
    <scope>NUCLEOTIDE SEQUENCE [LARGE SCALE GENOMIC DNA]</scope>
    <source>
        <strain evidence="3 4">JCM 14900</strain>
    </source>
</reference>
<feature type="transmembrane region" description="Helical" evidence="2">
    <location>
        <begin position="184"/>
        <end position="203"/>
    </location>
</feature>
<dbReference type="EMBL" id="BAAAOF010000001">
    <property type="protein sequence ID" value="GAA1911732.1"/>
    <property type="molecule type" value="Genomic_DNA"/>
</dbReference>
<keyword evidence="2" id="KW-0812">Transmembrane</keyword>
<feature type="transmembrane region" description="Helical" evidence="2">
    <location>
        <begin position="209"/>
        <end position="228"/>
    </location>
</feature>
<keyword evidence="2" id="KW-0472">Membrane</keyword>
<evidence type="ECO:0000313" key="3">
    <source>
        <dbReference type="EMBL" id="GAA1911732.1"/>
    </source>
</evidence>
<keyword evidence="4" id="KW-1185">Reference proteome</keyword>
<feature type="region of interest" description="Disordered" evidence="1">
    <location>
        <begin position="290"/>
        <end position="331"/>
    </location>
</feature>